<sequence>MYNSIVGYALKIIKGNILFSIIIFIAMSQLMTITSIFALMWKYEILLNENIPFFRAFSIYSLLIVLFIVVLLIAIVTIIYIFSKNSRMFSTLRIFGATKLSLKRLSLALSFLYPLISYIISSLEIIIIYIRYRSYILTIINTSEVLNNAFTIFCANVILFLIFMFGAFITNTVLLNRDPYEDLRGTL</sequence>
<feature type="transmembrane region" description="Helical" evidence="1">
    <location>
        <begin position="150"/>
        <end position="174"/>
    </location>
</feature>
<dbReference type="EMBL" id="CP002873">
    <property type="protein sequence ID" value="AGA66901.1"/>
    <property type="molecule type" value="Genomic_DNA"/>
</dbReference>
<feature type="transmembrane region" description="Helical" evidence="1">
    <location>
        <begin position="59"/>
        <end position="83"/>
    </location>
</feature>
<keyword evidence="1" id="KW-0472">Membrane</keyword>
<keyword evidence="1" id="KW-1133">Transmembrane helix</keyword>
<dbReference type="Proteomes" id="UP000010793">
    <property type="component" value="Chromosome"/>
</dbReference>
<feature type="transmembrane region" description="Helical" evidence="1">
    <location>
        <begin position="17"/>
        <end position="39"/>
    </location>
</feature>
<protein>
    <submittedName>
        <fullName evidence="2">Uncharacterized protein</fullName>
    </submittedName>
</protein>
<keyword evidence="1" id="KW-0812">Transmembrane</keyword>
<proteinExistence type="predicted"/>
<name>A0A3B6VLU4_BRAPL</name>
<feature type="transmembrane region" description="Helical" evidence="1">
    <location>
        <begin position="104"/>
        <end position="130"/>
    </location>
</feature>
<keyword evidence="3" id="KW-1185">Reference proteome</keyword>
<dbReference type="RefSeq" id="WP_015274660.1">
    <property type="nucleotide sequence ID" value="NC_019908.1"/>
</dbReference>
<reference evidence="2 3" key="1">
    <citation type="journal article" date="2013" name="Genome Announc.">
        <title>Complete Genome Sequence of the Porcine Strain Brachyspira pilosicoli P43/6/78(T.).</title>
        <authorList>
            <person name="Lin C."/>
            <person name="den Bakker H.C."/>
            <person name="Suzuki H."/>
            <person name="Lefebure T."/>
            <person name="Ponnala L."/>
            <person name="Sun Q."/>
            <person name="Stanhope M.J."/>
            <person name="Wiedmann M."/>
            <person name="Duhamel G.E."/>
        </authorList>
    </citation>
    <scope>NUCLEOTIDE SEQUENCE [LARGE SCALE GENOMIC DNA]</scope>
    <source>
        <strain evidence="2 3">P43/6/78</strain>
    </source>
</reference>
<accession>A0A3B6VLU4</accession>
<organism evidence="2 3">
    <name type="scientific">Brachyspira pilosicoli P43/6/78</name>
    <dbReference type="NCBI Taxonomy" id="1042417"/>
    <lineage>
        <taxon>Bacteria</taxon>
        <taxon>Pseudomonadati</taxon>
        <taxon>Spirochaetota</taxon>
        <taxon>Spirochaetia</taxon>
        <taxon>Brachyspirales</taxon>
        <taxon>Brachyspiraceae</taxon>
        <taxon>Brachyspira</taxon>
    </lineage>
</organism>
<evidence type="ECO:0000313" key="3">
    <source>
        <dbReference type="Proteomes" id="UP000010793"/>
    </source>
</evidence>
<evidence type="ECO:0000256" key="1">
    <source>
        <dbReference type="SAM" id="Phobius"/>
    </source>
</evidence>
<evidence type="ECO:0000313" key="2">
    <source>
        <dbReference type="EMBL" id="AGA66901.1"/>
    </source>
</evidence>
<dbReference type="KEGG" id="bpip:BPP43_08540"/>
<gene>
    <name evidence="2" type="ORF">BPP43_08540</name>
</gene>
<dbReference type="AlphaFoldDB" id="A0A3B6VLU4"/>